<dbReference type="EMBL" id="JALAAR010000001">
    <property type="protein sequence ID" value="MEH8015866.1"/>
    <property type="molecule type" value="Genomic_DNA"/>
</dbReference>
<dbReference type="Proteomes" id="UP001375382">
    <property type="component" value="Unassembled WGS sequence"/>
</dbReference>
<reference evidence="1 2" key="1">
    <citation type="journal article" date="2023" name="Ecotoxicol. Environ. Saf.">
        <title>Mercury remediation potential of mercury-resistant strain Rheinheimera metallidurans sp. nov. isolated from a municipal waste dumping site.</title>
        <authorList>
            <person name="Yadav V."/>
            <person name="Manjhi A."/>
            <person name="Vadakedath N."/>
        </authorList>
    </citation>
    <scope>NUCLEOTIDE SEQUENCE [LARGE SCALE GENOMIC DNA]</scope>
    <source>
        <strain evidence="1 2">E-49</strain>
    </source>
</reference>
<evidence type="ECO:0000313" key="2">
    <source>
        <dbReference type="Proteomes" id="UP001375382"/>
    </source>
</evidence>
<evidence type="ECO:0008006" key="3">
    <source>
        <dbReference type="Google" id="ProtNLM"/>
    </source>
</evidence>
<dbReference type="RefSeq" id="WP_335734286.1">
    <property type="nucleotide sequence ID" value="NZ_JALAAR010000001.1"/>
</dbReference>
<gene>
    <name evidence="1" type="ORF">MN202_01355</name>
</gene>
<proteinExistence type="predicted"/>
<sequence length="200" mass="23058">MSTPEQFDRELRQQYQHDQALHPLPQQVHRAIRQATARQRAAGKVRNWRFSWRSAQLAVCSALLLVMAYLLQLPQPATTQYYQVLLSHNEQYRQVQQHSVSTQTAADTNATEYQQYIASTQHTEQFHRQVGLLRQQQQEWQISVCNDLLLTIDTQLLAQLAVPKAVRQPQPPQWVEFISNSRGQLVAIQPATQALLCPHS</sequence>
<evidence type="ECO:0000313" key="1">
    <source>
        <dbReference type="EMBL" id="MEH8015866.1"/>
    </source>
</evidence>
<organism evidence="1 2">
    <name type="scientific">Rheinheimera muenzenbergensis</name>
    <dbReference type="NCBI Taxonomy" id="1193628"/>
    <lineage>
        <taxon>Bacteria</taxon>
        <taxon>Pseudomonadati</taxon>
        <taxon>Pseudomonadota</taxon>
        <taxon>Gammaproteobacteria</taxon>
        <taxon>Chromatiales</taxon>
        <taxon>Chromatiaceae</taxon>
        <taxon>Rheinheimera</taxon>
    </lineage>
</organism>
<comment type="caution">
    <text evidence="1">The sequence shown here is derived from an EMBL/GenBank/DDBJ whole genome shotgun (WGS) entry which is preliminary data.</text>
</comment>
<name>A0ABU8C1T0_9GAMM</name>
<accession>A0ABU8C1T0</accession>
<protein>
    <recommendedName>
        <fullName evidence="3">DUF3379 domain-containing protein</fullName>
    </recommendedName>
</protein>
<keyword evidence="2" id="KW-1185">Reference proteome</keyword>